<dbReference type="PANTHER" id="PTHR11893:SF36">
    <property type="entry name" value="INNEXIN-5"/>
    <property type="match status" value="1"/>
</dbReference>
<evidence type="ECO:0000256" key="2">
    <source>
        <dbReference type="ARBA" id="ARBA00022448"/>
    </source>
</evidence>
<evidence type="ECO:0000256" key="6">
    <source>
        <dbReference type="ARBA" id="ARBA00023065"/>
    </source>
</evidence>
<evidence type="ECO:0000313" key="12">
    <source>
        <dbReference type="Proteomes" id="UP000678393"/>
    </source>
</evidence>
<feature type="transmembrane region" description="Helical" evidence="10">
    <location>
        <begin position="292"/>
        <end position="312"/>
    </location>
</feature>
<dbReference type="PANTHER" id="PTHR11893">
    <property type="entry name" value="INNEXIN"/>
    <property type="match status" value="1"/>
</dbReference>
<evidence type="ECO:0000256" key="7">
    <source>
        <dbReference type="ARBA" id="ARBA00023136"/>
    </source>
</evidence>
<dbReference type="PROSITE" id="PS51013">
    <property type="entry name" value="PANNEXIN"/>
    <property type="match status" value="1"/>
</dbReference>
<evidence type="ECO:0000256" key="9">
    <source>
        <dbReference type="PIRSR" id="PIRSR600990-52"/>
    </source>
</evidence>
<feature type="glycosylation site" description="N-linked (GlcNAc...) asparagine" evidence="9">
    <location>
        <position position="63"/>
    </location>
</feature>
<evidence type="ECO:0000256" key="5">
    <source>
        <dbReference type="ARBA" id="ARBA00022989"/>
    </source>
</evidence>
<dbReference type="Proteomes" id="UP000678393">
    <property type="component" value="Unassembled WGS sequence"/>
</dbReference>
<dbReference type="GO" id="GO:0034220">
    <property type="term" value="P:monoatomic ion transmembrane transport"/>
    <property type="evidence" value="ECO:0007669"/>
    <property type="project" value="UniProtKB-KW"/>
</dbReference>
<keyword evidence="8 10" id="KW-0407">Ion channel</keyword>
<dbReference type="InterPro" id="IPR000990">
    <property type="entry name" value="Innexin"/>
</dbReference>
<keyword evidence="2 10" id="KW-0813">Transport</keyword>
<dbReference type="PRINTS" id="PR01262">
    <property type="entry name" value="INNEXIN"/>
</dbReference>
<organism evidence="11 12">
    <name type="scientific">Candidula unifasciata</name>
    <dbReference type="NCBI Taxonomy" id="100452"/>
    <lineage>
        <taxon>Eukaryota</taxon>
        <taxon>Metazoa</taxon>
        <taxon>Spiralia</taxon>
        <taxon>Lophotrochozoa</taxon>
        <taxon>Mollusca</taxon>
        <taxon>Gastropoda</taxon>
        <taxon>Heterobranchia</taxon>
        <taxon>Euthyneura</taxon>
        <taxon>Panpulmonata</taxon>
        <taxon>Eupulmonata</taxon>
        <taxon>Stylommatophora</taxon>
        <taxon>Helicina</taxon>
        <taxon>Helicoidea</taxon>
        <taxon>Geomitridae</taxon>
        <taxon>Candidula</taxon>
    </lineage>
</organism>
<proteinExistence type="inferred from homology"/>
<comment type="caution">
    <text evidence="11">The sequence shown here is derived from an EMBL/GenBank/DDBJ whole genome shotgun (WGS) entry which is preliminary data.</text>
</comment>
<evidence type="ECO:0000256" key="4">
    <source>
        <dbReference type="ARBA" id="ARBA00022692"/>
    </source>
</evidence>
<keyword evidence="7 10" id="KW-0472">Membrane</keyword>
<dbReference type="OrthoDB" id="5867527at2759"/>
<evidence type="ECO:0000313" key="11">
    <source>
        <dbReference type="EMBL" id="CAG5127622.1"/>
    </source>
</evidence>
<protein>
    <recommendedName>
        <fullName evidence="10">Innexin</fullName>
    </recommendedName>
</protein>
<feature type="transmembrane region" description="Helical" evidence="10">
    <location>
        <begin position="105"/>
        <end position="122"/>
    </location>
</feature>
<evidence type="ECO:0000256" key="8">
    <source>
        <dbReference type="ARBA" id="ARBA00023303"/>
    </source>
</evidence>
<keyword evidence="12" id="KW-1185">Reference proteome</keyword>
<keyword evidence="3" id="KW-1003">Cell membrane</keyword>
<accession>A0A8S3ZK67</accession>
<evidence type="ECO:0000256" key="3">
    <source>
        <dbReference type="ARBA" id="ARBA00022475"/>
    </source>
</evidence>
<dbReference type="GO" id="GO:0005921">
    <property type="term" value="C:gap junction"/>
    <property type="evidence" value="ECO:0007669"/>
    <property type="project" value="UniProtKB-UniRule"/>
</dbReference>
<gene>
    <name evidence="10" type="primary">inx</name>
    <name evidence="11" type="ORF">CUNI_LOCUS13180</name>
</gene>
<keyword evidence="4 10" id="KW-0812">Transmembrane</keyword>
<dbReference type="GO" id="GO:0005886">
    <property type="term" value="C:plasma membrane"/>
    <property type="evidence" value="ECO:0007669"/>
    <property type="project" value="UniProtKB-SubCell"/>
</dbReference>
<dbReference type="AlphaFoldDB" id="A0A8S3ZK67"/>
<name>A0A8S3ZK67_9EUPU</name>
<sequence length="426" mass="50089">MPSGIVKALAAITNFAFYRGARDDDCIDRLNHMVMHGLLIFLAIFTGTKQFVGSPIYCWLPTNYDEKYQRKFANNYCWVHTMYNVPFDDPVPVSEESRYYHDVSYYRWSSMMFIFLAALFRIPQLLWKDLKKYSGANIEKLVGMTAETTLMDQDKRDEQLGHVAEFIHRWATTRNMSHRKGKFASIENSVSKFMFCYGKRSGHNLVLIYLFIKFLYLINSISQFFIISRFLKTNYWEFGVNAVRTYAQHGQWENEDVFPRVALCDMKVRALANVYIYTLQCVLGINLFLEKFFFVIWFCLIVIMILNALSFLKWTVQLLHEEKAVGFLTKYMGQLFPKKSLTPTDKKMFLAMARRYLQKDGVFVIRMIADNSTSLLTVDLIRQIWLRYLHFRSEESQKTGGDYSKIDQNDVKLLDRGETKIDDVDK</sequence>
<feature type="transmembrane region" description="Helical" evidence="10">
    <location>
        <begin position="206"/>
        <end position="227"/>
    </location>
</feature>
<comment type="similarity">
    <text evidence="10">Belongs to the pannexin family.</text>
</comment>
<dbReference type="Pfam" id="PF00876">
    <property type="entry name" value="Innexin"/>
    <property type="match status" value="1"/>
</dbReference>
<keyword evidence="6 10" id="KW-0406">Ion transport</keyword>
<keyword evidence="9" id="KW-0325">Glycoprotein</keyword>
<comment type="subcellular location">
    <subcellularLocation>
        <location evidence="1 10">Cell membrane</location>
        <topology evidence="1 10">Multi-pass membrane protein</topology>
    </subcellularLocation>
</comment>
<reference evidence="11" key="1">
    <citation type="submission" date="2021-04" db="EMBL/GenBank/DDBJ databases">
        <authorList>
            <consortium name="Molecular Ecology Group"/>
        </authorList>
    </citation>
    <scope>NUCLEOTIDE SEQUENCE</scope>
</reference>
<evidence type="ECO:0000256" key="1">
    <source>
        <dbReference type="ARBA" id="ARBA00004651"/>
    </source>
</evidence>
<keyword evidence="5 10" id="KW-1133">Transmembrane helix</keyword>
<feature type="transmembrane region" description="Helical" evidence="10">
    <location>
        <begin position="38"/>
        <end position="57"/>
    </location>
</feature>
<dbReference type="EMBL" id="CAJHNH020002748">
    <property type="protein sequence ID" value="CAG5127622.1"/>
    <property type="molecule type" value="Genomic_DNA"/>
</dbReference>
<comment type="function">
    <text evidence="10">Structural component of the gap junctions.</text>
</comment>
<evidence type="ECO:0000256" key="10">
    <source>
        <dbReference type="RuleBase" id="RU010713"/>
    </source>
</evidence>